<proteinExistence type="predicted"/>
<comment type="caution">
    <text evidence="2">The sequence shown here is derived from an EMBL/GenBank/DDBJ whole genome shotgun (WGS) entry which is preliminary data.</text>
</comment>
<evidence type="ECO:0000313" key="3">
    <source>
        <dbReference type="Proteomes" id="UP000632195"/>
    </source>
</evidence>
<dbReference type="EMBL" id="BMNY01000001">
    <property type="protein sequence ID" value="GGM66882.1"/>
    <property type="molecule type" value="Genomic_DNA"/>
</dbReference>
<dbReference type="RefSeq" id="WP_188679458.1">
    <property type="nucleotide sequence ID" value="NZ_BMNY01000001.1"/>
</dbReference>
<name>A0AA37F8V9_9ARCH</name>
<dbReference type="Proteomes" id="UP000632195">
    <property type="component" value="Unassembled WGS sequence"/>
</dbReference>
<keyword evidence="2" id="KW-0378">Hydrolase</keyword>
<reference evidence="2" key="1">
    <citation type="journal article" date="2014" name="Int. J. Syst. Evol. Microbiol.">
        <title>Complete genome sequence of Corynebacterium casei LMG S-19264T (=DSM 44701T), isolated from a smear-ripened cheese.</title>
        <authorList>
            <consortium name="US DOE Joint Genome Institute (JGI-PGF)"/>
            <person name="Walter F."/>
            <person name="Albersmeier A."/>
            <person name="Kalinowski J."/>
            <person name="Ruckert C."/>
        </authorList>
    </citation>
    <scope>NUCLEOTIDE SEQUENCE</scope>
    <source>
        <strain evidence="2">JCM 13583</strain>
    </source>
</reference>
<gene>
    <name evidence="2" type="ORF">GCM10007108_01330</name>
</gene>
<dbReference type="InterPro" id="IPR050266">
    <property type="entry name" value="AB_hydrolase_sf"/>
</dbReference>
<feature type="domain" description="AB hydrolase-1" evidence="1">
    <location>
        <begin position="24"/>
        <end position="227"/>
    </location>
</feature>
<dbReference type="GO" id="GO:0016787">
    <property type="term" value="F:hydrolase activity"/>
    <property type="evidence" value="ECO:0007669"/>
    <property type="project" value="UniProtKB-KW"/>
</dbReference>
<dbReference type="GO" id="GO:0016020">
    <property type="term" value="C:membrane"/>
    <property type="evidence" value="ECO:0007669"/>
    <property type="project" value="TreeGrafter"/>
</dbReference>
<keyword evidence="3" id="KW-1185">Reference proteome</keyword>
<dbReference type="Gene3D" id="3.40.50.1820">
    <property type="entry name" value="alpha/beta hydrolase"/>
    <property type="match status" value="1"/>
</dbReference>
<evidence type="ECO:0000259" key="1">
    <source>
        <dbReference type="Pfam" id="PF12697"/>
    </source>
</evidence>
<evidence type="ECO:0000313" key="2">
    <source>
        <dbReference type="EMBL" id="GGM66882.1"/>
    </source>
</evidence>
<dbReference type="AlphaFoldDB" id="A0AA37F8V9"/>
<dbReference type="SUPFAM" id="SSF53474">
    <property type="entry name" value="alpha/beta-Hydrolases"/>
    <property type="match status" value="1"/>
</dbReference>
<dbReference type="PANTHER" id="PTHR43798:SF33">
    <property type="entry name" value="HYDROLASE, PUTATIVE (AFU_ORTHOLOGUE AFUA_2G14860)-RELATED"/>
    <property type="match status" value="1"/>
</dbReference>
<dbReference type="InterPro" id="IPR000073">
    <property type="entry name" value="AB_hydrolase_1"/>
</dbReference>
<organism evidence="2 3">
    <name type="scientific">Thermogymnomonas acidicola</name>
    <dbReference type="NCBI Taxonomy" id="399579"/>
    <lineage>
        <taxon>Archaea</taxon>
        <taxon>Methanobacteriati</taxon>
        <taxon>Thermoplasmatota</taxon>
        <taxon>Thermoplasmata</taxon>
        <taxon>Thermoplasmatales</taxon>
        <taxon>Thermogymnomonas</taxon>
    </lineage>
</organism>
<reference evidence="2" key="2">
    <citation type="submission" date="2022-09" db="EMBL/GenBank/DDBJ databases">
        <authorList>
            <person name="Sun Q."/>
            <person name="Ohkuma M."/>
        </authorList>
    </citation>
    <scope>NUCLEOTIDE SEQUENCE</scope>
    <source>
        <strain evidence="2">JCM 13583</strain>
    </source>
</reference>
<protein>
    <submittedName>
        <fullName evidence="2">Hydrolase</fullName>
    </submittedName>
</protein>
<accession>A0AA37F8V9</accession>
<sequence length="236" mass="26623">MERRSFSSSYGTVSYLYRAGRHPLILLHGLGGSGNNWMRMEPFLDTDLALYMVDMAGHGYSTRDVPEPSIDVQCRILQEFIQGVGIDHFSIMGNSYGGWVALRLALGYVLPEKMVLEDSAGTNPTVAELGREEGERFVRRLVSIDRRNDEETMRKYVFWNATRERKLTCEDLGRIGVPVLVIWGTEDDVIPIDYGRRMASCLPRAQFSEIHGAGHTPHHSSPQVVAALVNHFVLRE</sequence>
<dbReference type="PANTHER" id="PTHR43798">
    <property type="entry name" value="MONOACYLGLYCEROL LIPASE"/>
    <property type="match status" value="1"/>
</dbReference>
<dbReference type="InterPro" id="IPR029058">
    <property type="entry name" value="AB_hydrolase_fold"/>
</dbReference>
<dbReference type="Pfam" id="PF12697">
    <property type="entry name" value="Abhydrolase_6"/>
    <property type="match status" value="1"/>
</dbReference>